<dbReference type="AlphaFoldDB" id="G0RWD9"/>
<dbReference type="RefSeq" id="XP_006969581.1">
    <property type="nucleotide sequence ID" value="XM_006969519.1"/>
</dbReference>
<feature type="region of interest" description="Disordered" evidence="1">
    <location>
        <begin position="94"/>
        <end position="116"/>
    </location>
</feature>
<accession>G0RWD9</accession>
<name>G0RWD9_HYPJQ</name>
<dbReference type="VEuPathDB" id="FungiDB:TRIREDRAFT_124092"/>
<dbReference type="GeneID" id="18483806"/>
<evidence type="ECO:0000313" key="2">
    <source>
        <dbReference type="EMBL" id="EGR44484.1"/>
    </source>
</evidence>
<organism evidence="3">
    <name type="scientific">Hypocrea jecorina (strain QM6a)</name>
    <name type="common">Trichoderma reesei</name>
    <dbReference type="NCBI Taxonomy" id="431241"/>
    <lineage>
        <taxon>Eukaryota</taxon>
        <taxon>Fungi</taxon>
        <taxon>Dikarya</taxon>
        <taxon>Ascomycota</taxon>
        <taxon>Pezizomycotina</taxon>
        <taxon>Sordariomycetes</taxon>
        <taxon>Hypocreomycetidae</taxon>
        <taxon>Hypocreales</taxon>
        <taxon>Hypocreaceae</taxon>
        <taxon>Trichoderma</taxon>
    </lineage>
</organism>
<sequence>MNGPLGLDLSTYRNIWVVVAYVCMLHEDKPFWIGGRVVLGDATPGLRVVVVCTWTLLLNDDDDDDIETEIDNKMMHVSFRLGLSVQYSKAKYCPSRSDKSKNPHMTRDAASTETKRAAPIKQYLSPPPTCHHDRAARQFIEPYSELVTFLCEGENCVFIPSHTLVVSKTCLVSHSLTWGSDEVGLAMASQVVGVSVLVLRYPGYLVREYLEIEVNNCKNQRKTEGVVCQWCEKDRGLDIYIVVLVKTQKKQENVRIVILPGTLAMHACLTTTTCPSQHDLRKRQFGKGTVESSHLGKDPAIPTYHIRYLAGIGDRGGVMYIAASVIHEYYYCMQTDEEGQQKKKKQRELELGAIYSRETQQQSKRRQFCFPREPPPPFTYFFDRGDHDDDDDDDDDGDDDV</sequence>
<feature type="compositionally biased region" description="Acidic residues" evidence="1">
    <location>
        <begin position="388"/>
        <end position="401"/>
    </location>
</feature>
<evidence type="ECO:0000256" key="1">
    <source>
        <dbReference type="SAM" id="MobiDB-lite"/>
    </source>
</evidence>
<protein>
    <submittedName>
        <fullName evidence="2">Predicted protein</fullName>
    </submittedName>
</protein>
<feature type="compositionally biased region" description="Basic and acidic residues" evidence="1">
    <location>
        <begin position="96"/>
        <end position="107"/>
    </location>
</feature>
<dbReference type="EMBL" id="GL985089">
    <property type="protein sequence ID" value="EGR44484.1"/>
    <property type="molecule type" value="Genomic_DNA"/>
</dbReference>
<evidence type="ECO:0000313" key="3">
    <source>
        <dbReference type="Proteomes" id="UP000008984"/>
    </source>
</evidence>
<dbReference type="Proteomes" id="UP000008984">
    <property type="component" value="Unassembled WGS sequence"/>
</dbReference>
<dbReference type="HOGENOM" id="CLU_687083_0_0_1"/>
<proteinExistence type="predicted"/>
<feature type="region of interest" description="Disordered" evidence="1">
    <location>
        <begin position="353"/>
        <end position="401"/>
    </location>
</feature>
<reference evidence="2 3" key="1">
    <citation type="journal article" date="2008" name="Nat. Biotechnol.">
        <title>Genome sequencing and analysis of the biomass-degrading fungus Trichoderma reesei (syn. Hypocrea jecorina).</title>
        <authorList>
            <person name="Martinez D."/>
            <person name="Berka R.M."/>
            <person name="Henrissat B."/>
            <person name="Saloheimo M."/>
            <person name="Arvas M."/>
            <person name="Baker S.E."/>
            <person name="Chapman J."/>
            <person name="Chertkov O."/>
            <person name="Coutinho P.M."/>
            <person name="Cullen D."/>
            <person name="Danchin E.G."/>
            <person name="Grigoriev I.V."/>
            <person name="Harris P."/>
            <person name="Jackson M."/>
            <person name="Kubicek C.P."/>
            <person name="Han C.S."/>
            <person name="Ho I."/>
            <person name="Larrondo L.F."/>
            <person name="de Leon A.L."/>
            <person name="Magnuson J.K."/>
            <person name="Merino S."/>
            <person name="Misra M."/>
            <person name="Nelson B."/>
            <person name="Putnam N."/>
            <person name="Robbertse B."/>
            <person name="Salamov A.A."/>
            <person name="Schmoll M."/>
            <person name="Terry A."/>
            <person name="Thayer N."/>
            <person name="Westerholm-Parvinen A."/>
            <person name="Schoch C.L."/>
            <person name="Yao J."/>
            <person name="Barabote R."/>
            <person name="Nelson M.A."/>
            <person name="Detter C."/>
            <person name="Bruce D."/>
            <person name="Kuske C.R."/>
            <person name="Xie G."/>
            <person name="Richardson P."/>
            <person name="Rokhsar D.S."/>
            <person name="Lucas S.M."/>
            <person name="Rubin E.M."/>
            <person name="Dunn-Coleman N."/>
            <person name="Ward M."/>
            <person name="Brettin T.S."/>
        </authorList>
    </citation>
    <scope>NUCLEOTIDE SEQUENCE [LARGE SCALE GENOMIC DNA]</scope>
    <source>
        <strain evidence="2 3">QM6a</strain>
    </source>
</reference>
<dbReference type="KEGG" id="tre:TRIREDRAFT_124092"/>
<keyword evidence="3" id="KW-1185">Reference proteome</keyword>
<gene>
    <name evidence="2" type="ORF">TRIREDRAFT_124092</name>
</gene>